<evidence type="ECO:0000313" key="12">
    <source>
        <dbReference type="Proteomes" id="UP000245207"/>
    </source>
</evidence>
<dbReference type="InterPro" id="IPR001278">
    <property type="entry name" value="Arg-tRNA-ligase"/>
</dbReference>
<dbReference type="Gene3D" id="3.30.1360.70">
    <property type="entry name" value="Arginyl tRNA synthetase N-terminal domain"/>
    <property type="match status" value="1"/>
</dbReference>
<keyword evidence="6" id="KW-0648">Protein biosynthesis</keyword>
<dbReference type="EMBL" id="PKPP01010778">
    <property type="protein sequence ID" value="PWA45416.1"/>
    <property type="molecule type" value="Genomic_DNA"/>
</dbReference>
<comment type="catalytic activity">
    <reaction evidence="8">
        <text>tRNA(Arg) + L-arginine + ATP = L-arginyl-tRNA(Arg) + AMP + diphosphate</text>
        <dbReference type="Rhea" id="RHEA:20301"/>
        <dbReference type="Rhea" id="RHEA-COMP:9658"/>
        <dbReference type="Rhea" id="RHEA-COMP:9673"/>
        <dbReference type="ChEBI" id="CHEBI:30616"/>
        <dbReference type="ChEBI" id="CHEBI:32682"/>
        <dbReference type="ChEBI" id="CHEBI:33019"/>
        <dbReference type="ChEBI" id="CHEBI:78442"/>
        <dbReference type="ChEBI" id="CHEBI:78513"/>
        <dbReference type="ChEBI" id="CHEBI:456215"/>
        <dbReference type="EC" id="6.1.1.19"/>
    </reaction>
</comment>
<dbReference type="Pfam" id="PF05746">
    <property type="entry name" value="DALR_1"/>
    <property type="match status" value="1"/>
</dbReference>
<protein>
    <recommendedName>
        <fullName evidence="2">arginine--tRNA ligase</fullName>
        <ecNumber evidence="2">6.1.1.19</ecNumber>
    </recommendedName>
</protein>
<keyword evidence="4" id="KW-0547">Nucleotide-binding</keyword>
<organism evidence="11 12">
    <name type="scientific">Artemisia annua</name>
    <name type="common">Sweet wormwood</name>
    <dbReference type="NCBI Taxonomy" id="35608"/>
    <lineage>
        <taxon>Eukaryota</taxon>
        <taxon>Viridiplantae</taxon>
        <taxon>Streptophyta</taxon>
        <taxon>Embryophyta</taxon>
        <taxon>Tracheophyta</taxon>
        <taxon>Spermatophyta</taxon>
        <taxon>Magnoliopsida</taxon>
        <taxon>eudicotyledons</taxon>
        <taxon>Gunneridae</taxon>
        <taxon>Pentapetalae</taxon>
        <taxon>asterids</taxon>
        <taxon>campanulids</taxon>
        <taxon>Asterales</taxon>
        <taxon>Asteraceae</taxon>
        <taxon>Asteroideae</taxon>
        <taxon>Anthemideae</taxon>
        <taxon>Artemisiinae</taxon>
        <taxon>Artemisia</taxon>
    </lineage>
</organism>
<dbReference type="InterPro" id="IPR008909">
    <property type="entry name" value="DALR_anticod-bd"/>
</dbReference>
<keyword evidence="7" id="KW-0030">Aminoacyl-tRNA synthetase</keyword>
<evidence type="ECO:0000256" key="1">
    <source>
        <dbReference type="ARBA" id="ARBA00005594"/>
    </source>
</evidence>
<evidence type="ECO:0000256" key="9">
    <source>
        <dbReference type="SAM" id="MobiDB-lite"/>
    </source>
</evidence>
<dbReference type="Gene3D" id="1.10.730.10">
    <property type="entry name" value="Isoleucyl-tRNA Synthetase, Domain 1"/>
    <property type="match status" value="1"/>
</dbReference>
<dbReference type="InterPro" id="IPR009080">
    <property type="entry name" value="tRNAsynth_Ia_anticodon-bd"/>
</dbReference>
<dbReference type="SMART" id="SM00836">
    <property type="entry name" value="DALR_1"/>
    <property type="match status" value="1"/>
</dbReference>
<gene>
    <name evidence="11" type="ORF">CTI12_AA518140</name>
</gene>
<dbReference type="InterPro" id="IPR036695">
    <property type="entry name" value="Arg-tRNA-synth_N_sf"/>
</dbReference>
<feature type="region of interest" description="Disordered" evidence="9">
    <location>
        <begin position="546"/>
        <end position="566"/>
    </location>
</feature>
<dbReference type="OrthoDB" id="68056at2759"/>
<evidence type="ECO:0000256" key="2">
    <source>
        <dbReference type="ARBA" id="ARBA00012837"/>
    </source>
</evidence>
<accession>A0A2U1L8V4</accession>
<dbReference type="GO" id="GO:0006420">
    <property type="term" value="P:arginyl-tRNA aminoacylation"/>
    <property type="evidence" value="ECO:0007669"/>
    <property type="project" value="InterPro"/>
</dbReference>
<dbReference type="GO" id="GO:0005524">
    <property type="term" value="F:ATP binding"/>
    <property type="evidence" value="ECO:0007669"/>
    <property type="project" value="UniProtKB-KW"/>
</dbReference>
<dbReference type="Proteomes" id="UP000245207">
    <property type="component" value="Unassembled WGS sequence"/>
</dbReference>
<dbReference type="PANTHER" id="PTHR11956:SF5">
    <property type="entry name" value="ARGININE--TRNA LIGASE, CYTOPLASMIC"/>
    <property type="match status" value="1"/>
</dbReference>
<name>A0A2U1L8V4_ARTAN</name>
<evidence type="ECO:0000256" key="6">
    <source>
        <dbReference type="ARBA" id="ARBA00022917"/>
    </source>
</evidence>
<evidence type="ECO:0000259" key="10">
    <source>
        <dbReference type="SMART" id="SM00836"/>
    </source>
</evidence>
<dbReference type="STRING" id="35608.A0A2U1L8V4"/>
<sequence>MDSSIAPPKDPYSYIIDRVLFSLSHCSPPLESASKVHAADEEEKFCHSKKKKKDKRWSLQEEIAKLFNTSLEGAFCRWEEGVSCSISPYPNEDGDYLCTSVLHVWPEIRKTHMYRGPTDAGLGVRENIMDFDYSDMIKRCVVCGPGFVKFKLSRKWIAKLKMMTEFPDGEVKDEDIGELEGNTVLYLRYTHAQICSVINKHRSGIKKLKKLKVEKVEELVLKNDEESLLGLHILRFTEVLGEVCTTLMPHILCEYLFDLCNKFNSYHSSVHEVVEYGDEKSKLLLCEATAVVMKKCFHLLGITPICKKIESETTTSAAKVPDEEEKIESSKYGLRSIESQATSAAKEPGFLFELHNVVLRHNIDARVENGSSYNELRLFGTIQAETHNSDPSCYGSLDIFNRNFDDPLVITKPGSLSPHDIQYCSLTASTFAKITVKLYGTTYKGDEEMESISDYTKYYLATGIPREKLYGGISRKIDPDKVRKCFAEYYDKGMELKTMKSVARALRISSSTFLQTTRSSRVTTDEPDSSRGSQCFQQKLARSTYNSKSVGYGKRKKGSTPGPLVKKSKQTTRFVVGFEGKQGSTTYTKYLYSTVKIISFKSNPDVRLQGRSCSYLDSFRHLM</sequence>
<dbReference type="SUPFAM" id="SSF47323">
    <property type="entry name" value="Anticodon-binding domain of a subclass of class I aminoacyl-tRNA synthetases"/>
    <property type="match status" value="1"/>
</dbReference>
<comment type="similarity">
    <text evidence="1">Belongs to the class-I aminoacyl-tRNA synthetase family.</text>
</comment>
<dbReference type="PANTHER" id="PTHR11956">
    <property type="entry name" value="ARGINYL-TRNA SYNTHETASE"/>
    <property type="match status" value="1"/>
</dbReference>
<evidence type="ECO:0000256" key="4">
    <source>
        <dbReference type="ARBA" id="ARBA00022741"/>
    </source>
</evidence>
<dbReference type="AlphaFoldDB" id="A0A2U1L8V4"/>
<dbReference type="EC" id="6.1.1.19" evidence="2"/>
<keyword evidence="3 11" id="KW-0436">Ligase</keyword>
<dbReference type="GO" id="GO:0004814">
    <property type="term" value="F:arginine-tRNA ligase activity"/>
    <property type="evidence" value="ECO:0007669"/>
    <property type="project" value="UniProtKB-EC"/>
</dbReference>
<dbReference type="GO" id="GO:0005737">
    <property type="term" value="C:cytoplasm"/>
    <property type="evidence" value="ECO:0007669"/>
    <property type="project" value="InterPro"/>
</dbReference>
<comment type="caution">
    <text evidence="11">The sequence shown here is derived from an EMBL/GenBank/DDBJ whole genome shotgun (WGS) entry which is preliminary data.</text>
</comment>
<evidence type="ECO:0000256" key="8">
    <source>
        <dbReference type="ARBA" id="ARBA00049339"/>
    </source>
</evidence>
<feature type="domain" description="DALR anticodon binding" evidence="10">
    <location>
        <begin position="187"/>
        <end position="305"/>
    </location>
</feature>
<evidence type="ECO:0000313" key="11">
    <source>
        <dbReference type="EMBL" id="PWA45416.1"/>
    </source>
</evidence>
<reference evidence="11 12" key="1">
    <citation type="journal article" date="2018" name="Mol. Plant">
        <title>The genome of Artemisia annua provides insight into the evolution of Asteraceae family and artemisinin biosynthesis.</title>
        <authorList>
            <person name="Shen Q."/>
            <person name="Zhang L."/>
            <person name="Liao Z."/>
            <person name="Wang S."/>
            <person name="Yan T."/>
            <person name="Shi P."/>
            <person name="Liu M."/>
            <person name="Fu X."/>
            <person name="Pan Q."/>
            <person name="Wang Y."/>
            <person name="Lv Z."/>
            <person name="Lu X."/>
            <person name="Zhang F."/>
            <person name="Jiang W."/>
            <person name="Ma Y."/>
            <person name="Chen M."/>
            <person name="Hao X."/>
            <person name="Li L."/>
            <person name="Tang Y."/>
            <person name="Lv G."/>
            <person name="Zhou Y."/>
            <person name="Sun X."/>
            <person name="Brodelius P.E."/>
            <person name="Rose J.K.C."/>
            <person name="Tang K."/>
        </authorList>
    </citation>
    <scope>NUCLEOTIDE SEQUENCE [LARGE SCALE GENOMIC DNA]</scope>
    <source>
        <strain evidence="12">cv. Huhao1</strain>
        <tissue evidence="11">Leaf</tissue>
    </source>
</reference>
<evidence type="ECO:0000256" key="5">
    <source>
        <dbReference type="ARBA" id="ARBA00022840"/>
    </source>
</evidence>
<keyword evidence="5" id="KW-0067">ATP-binding</keyword>
<keyword evidence="12" id="KW-1185">Reference proteome</keyword>
<dbReference type="FunFam" id="1.10.730.10:FF:000006">
    <property type="entry name" value="Arginyl-tRNA synthetase 2, mitochondrial"/>
    <property type="match status" value="1"/>
</dbReference>
<evidence type="ECO:0000256" key="7">
    <source>
        <dbReference type="ARBA" id="ARBA00023146"/>
    </source>
</evidence>
<proteinExistence type="inferred from homology"/>
<evidence type="ECO:0000256" key="3">
    <source>
        <dbReference type="ARBA" id="ARBA00022598"/>
    </source>
</evidence>